<feature type="region of interest" description="Disordered" evidence="1">
    <location>
        <begin position="1"/>
        <end position="28"/>
    </location>
</feature>
<name>A0ABU6S4V6_9FABA</name>
<evidence type="ECO:0000256" key="1">
    <source>
        <dbReference type="SAM" id="MobiDB-lite"/>
    </source>
</evidence>
<sequence length="52" mass="5483">MASECLAGTFPTGSEAGDRSSLSQPPKELDFKVHVGTASKILKIENNGTFNT</sequence>
<evidence type="ECO:0000313" key="2">
    <source>
        <dbReference type="EMBL" id="MED6130853.1"/>
    </source>
</evidence>
<keyword evidence="3" id="KW-1185">Reference proteome</keyword>
<gene>
    <name evidence="2" type="ORF">PIB30_004718</name>
</gene>
<accession>A0ABU6S4V6</accession>
<dbReference type="EMBL" id="JASCZI010060424">
    <property type="protein sequence ID" value="MED6130853.1"/>
    <property type="molecule type" value="Genomic_DNA"/>
</dbReference>
<protein>
    <submittedName>
        <fullName evidence="2">Uncharacterized protein</fullName>
    </submittedName>
</protein>
<dbReference type="Proteomes" id="UP001341840">
    <property type="component" value="Unassembled WGS sequence"/>
</dbReference>
<comment type="caution">
    <text evidence="2">The sequence shown here is derived from an EMBL/GenBank/DDBJ whole genome shotgun (WGS) entry which is preliminary data.</text>
</comment>
<reference evidence="2 3" key="1">
    <citation type="journal article" date="2023" name="Plants (Basel)">
        <title>Bridging the Gap: Combining Genomics and Transcriptomics Approaches to Understand Stylosanthes scabra, an Orphan Legume from the Brazilian Caatinga.</title>
        <authorList>
            <person name="Ferreira-Neto J.R.C."/>
            <person name="da Silva M.D."/>
            <person name="Binneck E."/>
            <person name="de Melo N.F."/>
            <person name="da Silva R.H."/>
            <person name="de Melo A.L.T.M."/>
            <person name="Pandolfi V."/>
            <person name="Bustamante F.O."/>
            <person name="Brasileiro-Vidal A.C."/>
            <person name="Benko-Iseppon A.M."/>
        </authorList>
    </citation>
    <scope>NUCLEOTIDE SEQUENCE [LARGE SCALE GENOMIC DNA]</scope>
    <source>
        <tissue evidence="2">Leaves</tissue>
    </source>
</reference>
<proteinExistence type="predicted"/>
<evidence type="ECO:0000313" key="3">
    <source>
        <dbReference type="Proteomes" id="UP001341840"/>
    </source>
</evidence>
<organism evidence="2 3">
    <name type="scientific">Stylosanthes scabra</name>
    <dbReference type="NCBI Taxonomy" id="79078"/>
    <lineage>
        <taxon>Eukaryota</taxon>
        <taxon>Viridiplantae</taxon>
        <taxon>Streptophyta</taxon>
        <taxon>Embryophyta</taxon>
        <taxon>Tracheophyta</taxon>
        <taxon>Spermatophyta</taxon>
        <taxon>Magnoliopsida</taxon>
        <taxon>eudicotyledons</taxon>
        <taxon>Gunneridae</taxon>
        <taxon>Pentapetalae</taxon>
        <taxon>rosids</taxon>
        <taxon>fabids</taxon>
        <taxon>Fabales</taxon>
        <taxon>Fabaceae</taxon>
        <taxon>Papilionoideae</taxon>
        <taxon>50 kb inversion clade</taxon>
        <taxon>dalbergioids sensu lato</taxon>
        <taxon>Dalbergieae</taxon>
        <taxon>Pterocarpus clade</taxon>
        <taxon>Stylosanthes</taxon>
    </lineage>
</organism>